<dbReference type="InterPro" id="IPR016024">
    <property type="entry name" value="ARM-type_fold"/>
</dbReference>
<feature type="domain" description="UNC-45/Cro1/She4 central" evidence="3">
    <location>
        <begin position="135"/>
        <end position="283"/>
    </location>
</feature>
<dbReference type="Gene3D" id="1.25.10.100">
    <property type="match status" value="1"/>
</dbReference>
<proteinExistence type="predicted"/>
<dbReference type="SUPFAM" id="SSF48371">
    <property type="entry name" value="ARM repeat"/>
    <property type="match status" value="2"/>
</dbReference>
<dbReference type="OMA" id="CIDENVR"/>
<accession>A0A1G4MBJ6</accession>
<evidence type="ECO:0000259" key="3">
    <source>
        <dbReference type="Pfam" id="PF11701"/>
    </source>
</evidence>
<protein>
    <submittedName>
        <fullName evidence="4">LAFE_0D08218g1_1</fullName>
    </submittedName>
</protein>
<evidence type="ECO:0000256" key="1">
    <source>
        <dbReference type="ARBA" id="ARBA00004496"/>
    </source>
</evidence>
<keyword evidence="5" id="KW-1185">Reference proteome</keyword>
<dbReference type="PANTHER" id="PTHR45994">
    <property type="entry name" value="FI21225P1"/>
    <property type="match status" value="1"/>
</dbReference>
<dbReference type="Gene3D" id="1.25.10.10">
    <property type="entry name" value="Leucine-rich Repeat Variant"/>
    <property type="match status" value="1"/>
</dbReference>
<evidence type="ECO:0000313" key="4">
    <source>
        <dbReference type="EMBL" id="SCW01240.1"/>
    </source>
</evidence>
<reference evidence="4 5" key="1">
    <citation type="submission" date="2016-03" db="EMBL/GenBank/DDBJ databases">
        <authorList>
            <person name="Devillers H."/>
        </authorList>
    </citation>
    <scope>NUCLEOTIDE SEQUENCE [LARGE SCALE GENOMIC DNA]</scope>
    <source>
        <strain evidence="4">CBS 6772</strain>
    </source>
</reference>
<keyword evidence="2" id="KW-0963">Cytoplasm</keyword>
<dbReference type="InterPro" id="IPR011989">
    <property type="entry name" value="ARM-like"/>
</dbReference>
<dbReference type="GO" id="GO:0051879">
    <property type="term" value="F:Hsp90 protein binding"/>
    <property type="evidence" value="ECO:0007669"/>
    <property type="project" value="TreeGrafter"/>
</dbReference>
<dbReference type="GO" id="GO:0005737">
    <property type="term" value="C:cytoplasm"/>
    <property type="evidence" value="ECO:0007669"/>
    <property type="project" value="UniProtKB-SubCell"/>
</dbReference>
<dbReference type="Proteomes" id="UP000190831">
    <property type="component" value="Chromosome D"/>
</dbReference>
<comment type="subcellular location">
    <subcellularLocation>
        <location evidence="1">Cytoplasm</location>
    </subcellularLocation>
</comment>
<dbReference type="OrthoDB" id="5574718at2759"/>
<dbReference type="STRING" id="4955.A0A1G4MBJ6"/>
<evidence type="ECO:0000313" key="5">
    <source>
        <dbReference type="Proteomes" id="UP000190831"/>
    </source>
</evidence>
<dbReference type="Pfam" id="PF11701">
    <property type="entry name" value="UNC45-central"/>
    <property type="match status" value="1"/>
</dbReference>
<name>A0A1G4MBJ6_LACFM</name>
<gene>
    <name evidence="4" type="ORF">LAFE_0D08218G</name>
</gene>
<dbReference type="InterPro" id="IPR024660">
    <property type="entry name" value="UCS_central_dom"/>
</dbReference>
<sequence>MDVNTLSQKLNEDLKLEISPGDYIHSVDQIFEGSYGNEIDPGQILVRAFQDHRASNGHIQELVRSNVSKALNVFSQCGSSTIPVIAECFNETSDSLPLLWEIRRRLRCNDIHTEYLLSLTIQLLNKFNYDFENVRFLVREISLKMDQEAVRPLALVIFAILDKQFKQLFDDHLIGFLESLIIEAQSEDNEKTILIVINILTELYPALSALCTRILLGQEFQDLLNERSKSDKRVAARTLQLLSIACVDETARSYIAEHYLDLLEESLKIKEFKLYATLVLIKTWAFTKLKPNIINQLGPNLMETLEDTNEESEEIAIEGLAYLSLRPSTKALIRAHGDICLKIIERIKDESVGSTNKYGALVICANLSKLPGGAPNSEQSSMLDLKSYSELKTPSNDAAEEKEDEDDIIAFNQDYILDLDVIGALKTQLKQLTGSSRQQAGQILYNVTRTKENINACIKQGGVVMALEILANSDINSDGRVFVLRALTRMLILTNPATVFQRFSALNALPYLFELLPDPDDSDKEYSLSTRDSFEALLALTNLATLSDNDDLGKKIVANLKYWLKIENSIVDETKEVRRSSLELCCNLMANSLHLAVKFFNFDNPRSVRNFKLLVKLLYLDDIESQRAVAAIFANIASTVPFIAQELSTKEELIEAEIQLLQTQSTDRELRHRVLVFFHSVLTAAPPGINLLKGSDKFLRALLTAKTNEGSSSQEYSSLIESMIQTVRP</sequence>
<organism evidence="4 5">
    <name type="scientific">Lachancea fermentati</name>
    <name type="common">Zygosaccharomyces fermentati</name>
    <dbReference type="NCBI Taxonomy" id="4955"/>
    <lineage>
        <taxon>Eukaryota</taxon>
        <taxon>Fungi</taxon>
        <taxon>Dikarya</taxon>
        <taxon>Ascomycota</taxon>
        <taxon>Saccharomycotina</taxon>
        <taxon>Saccharomycetes</taxon>
        <taxon>Saccharomycetales</taxon>
        <taxon>Saccharomycetaceae</taxon>
        <taxon>Lachancea</taxon>
    </lineage>
</organism>
<dbReference type="PANTHER" id="PTHR45994:SF1">
    <property type="entry name" value="FI21225P1"/>
    <property type="match status" value="1"/>
</dbReference>
<dbReference type="EMBL" id="LT598492">
    <property type="protein sequence ID" value="SCW01240.1"/>
    <property type="molecule type" value="Genomic_DNA"/>
</dbReference>
<dbReference type="AlphaFoldDB" id="A0A1G4MBJ6"/>
<evidence type="ECO:0000256" key="2">
    <source>
        <dbReference type="ARBA" id="ARBA00022490"/>
    </source>
</evidence>